<evidence type="ECO:0000313" key="1">
    <source>
        <dbReference type="EMBL" id="CAD8209504.1"/>
    </source>
</evidence>
<comment type="caution">
    <text evidence="1">The sequence shown here is derived from an EMBL/GenBank/DDBJ whole genome shotgun (WGS) entry which is preliminary data.</text>
</comment>
<protein>
    <submittedName>
        <fullName evidence="1">Uncharacterized protein</fullName>
    </submittedName>
</protein>
<name>A0A8S1YDH4_9CILI</name>
<accession>A0A8S1YDH4</accession>
<gene>
    <name evidence="1" type="ORF">PPENT_87.1.T1550012</name>
</gene>
<dbReference type="Proteomes" id="UP000689195">
    <property type="component" value="Unassembled WGS sequence"/>
</dbReference>
<dbReference type="PANTHER" id="PTHR33706">
    <property type="entry name" value="MORN VARIANT REPEAT PROTEIN"/>
    <property type="match status" value="1"/>
</dbReference>
<dbReference type="PANTHER" id="PTHR33706:SF1">
    <property type="entry name" value="TPR REPEAT PROTEIN"/>
    <property type="match status" value="1"/>
</dbReference>
<reference evidence="1" key="1">
    <citation type="submission" date="2021-01" db="EMBL/GenBank/DDBJ databases">
        <authorList>
            <consortium name="Genoscope - CEA"/>
            <person name="William W."/>
        </authorList>
    </citation>
    <scope>NUCLEOTIDE SEQUENCE</scope>
</reference>
<dbReference type="OrthoDB" id="298777at2759"/>
<sequence>MIETTTQNQKLEFSKIAEQCIKQLELQIDKSFDRINDEIDTLLDIKMAPLNVSTIIYKLPSPQTVKIDIKIKLSNEVCCGRVSNQMDEQSALENSILQPLSYESELLKENEELNKLQWIGYYGEKNFKVGQWIAKWKGDLLNEVGGLYFNDGKKQGQWKEIIENYLEFMKWGHILMIQGKISGELFIMIKRLVGDLMIMELKLEIGQIWMINIILENKQFILVTIKMVKKLVDGIQNKVGRECKNNYINDYKTQSGGGIYDNGVKIGNWVILGDQFKDGNEITECGQYENGKKVAIWEIKWKGNEKIGEGLFDDQAEGESVKIGKWIDLDEEFSLEHQMIYKGEYQNGKKIDRWDICGGGLYDQRGNKTGTWVEIYQGLQIKAIQIGEYQNDNKTGRWDILQKDKANKEFKQIGGGSYNYGVKIGEWIDIERLKNGQQVLWNGDYSHGQRVDRWNFWCVEDENNEFLIKGGGFYKNGVKNGDWVNFNEEFSKEKQLIYDGKYQNDKKIGIWHSFQFDKKNFQQIGARYYDIQGILKVEKNIYLTYQGNLKNGYKVGQWQTLYGSRQIGGGKYDEKGHGKKIGQWKESSVDFPDEIIYIGEYNNDGQKIGRWDIEVWNHEKNQFGKIGDGQYHKMTDSLKIGQWKEFDSKDRSIIYIGEYNNYGQKIGRWDIEVQNDQKKQFEKIGGGSYNNSLKIGKWVFIQKNRFYEGEYNNDKKMGFWKKFDGQSLSRLRSCRFYDLNGIKILKVSSSFMHIGNLRNGNKIGKWQTWLYDNKYIGGGLYNEGGSSIQIGKWTIIDDSNPSYVGEFSKNGKKIGRWDIEIWNHEKNQFEKIGGGSYHKMTDSLKIGQWKEFDSKDRSIIYIGEYNNYGQKIGRWDIEFKKYQQHQFEKIGGGCYDERGIKVGQWIFIEGYTKFEGKFNNDGKKIDLWYLRDSRYEKEARGSYQDDKEHGEWEIKTSSGTEKGCYSNGRKIDKWFLEYYERGSRRQKQIYY</sequence>
<dbReference type="EMBL" id="CAJJDO010000155">
    <property type="protein sequence ID" value="CAD8209504.1"/>
    <property type="molecule type" value="Genomic_DNA"/>
</dbReference>
<organism evidence="1 2">
    <name type="scientific">Paramecium pentaurelia</name>
    <dbReference type="NCBI Taxonomy" id="43138"/>
    <lineage>
        <taxon>Eukaryota</taxon>
        <taxon>Sar</taxon>
        <taxon>Alveolata</taxon>
        <taxon>Ciliophora</taxon>
        <taxon>Intramacronucleata</taxon>
        <taxon>Oligohymenophorea</taxon>
        <taxon>Peniculida</taxon>
        <taxon>Parameciidae</taxon>
        <taxon>Paramecium</taxon>
    </lineage>
</organism>
<dbReference type="AlphaFoldDB" id="A0A8S1YDH4"/>
<proteinExistence type="predicted"/>
<evidence type="ECO:0000313" key="2">
    <source>
        <dbReference type="Proteomes" id="UP000689195"/>
    </source>
</evidence>
<keyword evidence="2" id="KW-1185">Reference proteome</keyword>